<gene>
    <name evidence="1" type="ORF">JFY71_01185</name>
</gene>
<proteinExistence type="predicted"/>
<name>A0AC61MY10_9FIRM</name>
<sequence length="272" mass="30838">MVKNYTPKSLDEALELMKNNELVPFAGGTDLMVKNDESLNYIYLYKIPELKKVYKEDSYLKLGAASTFTELIENKLIPEILRDALKKIAAPAIRNFGTIGGNIGNGSSKADSVLIFMVLDAYIKVQSKNNERVIPIKDFYKGNKKLDLNKDELITEIWLPEKEYTNYVYEKVGARQALAISRVDFAGIIDIEDNIIKHIAVAIGAIEDLIIRRPDIDNLLIGKTIEEAKSLKEEYLNKYSEAINPRAGRVSVEYRKDVSMNFLNYFLESKGI</sequence>
<keyword evidence="2" id="KW-1185">Reference proteome</keyword>
<dbReference type="EMBL" id="CP066744">
    <property type="protein sequence ID" value="QQK08178.1"/>
    <property type="molecule type" value="Genomic_DNA"/>
</dbReference>
<evidence type="ECO:0000313" key="2">
    <source>
        <dbReference type="Proteomes" id="UP000595814"/>
    </source>
</evidence>
<evidence type="ECO:0000313" key="1">
    <source>
        <dbReference type="EMBL" id="QQK08178.1"/>
    </source>
</evidence>
<reference evidence="1 2" key="1">
    <citation type="journal article" date="2022" name="Int. J. Syst. Evol. Microbiol.">
        <title>Miniphocaeibacter halophilus sp. nov., an ammonium-tolerant acetate-producing bacterium isolated from a biogas system.</title>
        <authorList>
            <person name="Schnurer A."/>
            <person name="Singh A."/>
            <person name="Bi S."/>
            <person name="Qiao W."/>
            <person name="Westerholm M."/>
        </authorList>
    </citation>
    <scope>NUCLEOTIDE SEQUENCE [LARGE SCALE GENOMIC DNA]</scope>
    <source>
        <strain evidence="1 2">AMB_01</strain>
    </source>
</reference>
<organism evidence="1 2">
    <name type="scientific">Miniphocaeibacter halophilus</name>
    <dbReference type="NCBI Taxonomy" id="2931922"/>
    <lineage>
        <taxon>Bacteria</taxon>
        <taxon>Bacillati</taxon>
        <taxon>Bacillota</taxon>
        <taxon>Tissierellia</taxon>
        <taxon>Tissierellales</taxon>
        <taxon>Peptoniphilaceae</taxon>
        <taxon>Miniphocaeibacter</taxon>
    </lineage>
</organism>
<protein>
    <submittedName>
        <fullName evidence="1">FAD binding domain-containing protein</fullName>
    </submittedName>
</protein>
<accession>A0AC61MY10</accession>
<dbReference type="Proteomes" id="UP000595814">
    <property type="component" value="Chromosome"/>
</dbReference>